<sequence length="60" mass="6550">MPPEIPILVIEEHRLGGMTRAFRGQAERARKAPAHARDGETDAEFRAPVGSGRFRVSPPG</sequence>
<comment type="caution">
    <text evidence="1">The sequence shown here is derived from an EMBL/GenBank/DDBJ whole genome shotgun (WGS) entry which is preliminary data.</text>
</comment>
<evidence type="ECO:0000313" key="1">
    <source>
        <dbReference type="EMBL" id="CCF84090.1"/>
    </source>
</evidence>
<organism evidence="1 2">
    <name type="scientific">Nitrolancea hollandica Lb</name>
    <dbReference type="NCBI Taxonomy" id="1129897"/>
    <lineage>
        <taxon>Bacteria</taxon>
        <taxon>Pseudomonadati</taxon>
        <taxon>Thermomicrobiota</taxon>
        <taxon>Thermomicrobia</taxon>
        <taxon>Sphaerobacterales</taxon>
        <taxon>Sphaerobacterineae</taxon>
        <taxon>Sphaerobacteraceae</taxon>
        <taxon>Nitrolancea</taxon>
    </lineage>
</organism>
<protein>
    <submittedName>
        <fullName evidence="1">Uncharacterized protein</fullName>
    </submittedName>
</protein>
<evidence type="ECO:0000313" key="2">
    <source>
        <dbReference type="Proteomes" id="UP000004221"/>
    </source>
</evidence>
<proteinExistence type="predicted"/>
<dbReference type="EMBL" id="CAGS01000232">
    <property type="protein sequence ID" value="CCF84090.1"/>
    <property type="molecule type" value="Genomic_DNA"/>
</dbReference>
<gene>
    <name evidence="1" type="ORF">NITHO_3070016</name>
</gene>
<accession>I4EHC8</accession>
<keyword evidence="2" id="KW-1185">Reference proteome</keyword>
<name>I4EHC8_9BACT</name>
<dbReference type="AlphaFoldDB" id="I4EHC8"/>
<dbReference type="Proteomes" id="UP000004221">
    <property type="component" value="Unassembled WGS sequence"/>
</dbReference>
<reference evidence="1 2" key="1">
    <citation type="journal article" date="2012" name="ISME J.">
        <title>Nitrification expanded: discovery, physiology and genomics of a nitrite-oxidizing bacterium from the phylum Chloroflexi.</title>
        <authorList>
            <person name="Sorokin D.Y."/>
            <person name="Lucker S."/>
            <person name="Vejmelkova D."/>
            <person name="Kostrikina N.A."/>
            <person name="Kleerebezem R."/>
            <person name="Rijpstra W.I."/>
            <person name="Damste J.S."/>
            <person name="Le Paslier D."/>
            <person name="Muyzer G."/>
            <person name="Wagner M."/>
            <person name="van Loosdrecht M.C."/>
            <person name="Daims H."/>
        </authorList>
    </citation>
    <scope>NUCLEOTIDE SEQUENCE [LARGE SCALE GENOMIC DNA]</scope>
    <source>
        <strain evidence="2">none</strain>
    </source>
</reference>